<sequence>MSEVRLTLSTDSLLDLPAGASYHARNGRANLDVRRGTEPGTIVVYASCDSLQRLVEHYGRLARKYKETFDRQSEEVKEEKKPPGVWWKTSAALTAGFFAGIVITLKIKRQNGK</sequence>
<name>A0A8S5TFT0_9CAUD</name>
<organism evidence="1">
    <name type="scientific">Myoviridae sp. ctt8G1</name>
    <dbReference type="NCBI Taxonomy" id="2827713"/>
    <lineage>
        <taxon>Viruses</taxon>
        <taxon>Duplodnaviria</taxon>
        <taxon>Heunggongvirae</taxon>
        <taxon>Uroviricota</taxon>
        <taxon>Caudoviricetes</taxon>
    </lineage>
</organism>
<dbReference type="EMBL" id="BK032822">
    <property type="protein sequence ID" value="DAF62172.1"/>
    <property type="molecule type" value="Genomic_DNA"/>
</dbReference>
<protein>
    <submittedName>
        <fullName evidence="1">Uncharacterized protein</fullName>
    </submittedName>
</protein>
<evidence type="ECO:0000313" key="1">
    <source>
        <dbReference type="EMBL" id="DAF62172.1"/>
    </source>
</evidence>
<accession>A0A8S5TFT0</accession>
<reference evidence="1" key="1">
    <citation type="journal article" date="2021" name="Proc. Natl. Acad. Sci. U.S.A.">
        <title>A Catalog of Tens of Thousands of Viruses from Human Metagenomes Reveals Hidden Associations with Chronic Diseases.</title>
        <authorList>
            <person name="Tisza M.J."/>
            <person name="Buck C.B."/>
        </authorList>
    </citation>
    <scope>NUCLEOTIDE SEQUENCE</scope>
    <source>
        <strain evidence="1">Ctt8G1</strain>
    </source>
</reference>
<proteinExistence type="predicted"/>